<feature type="region of interest" description="Disordered" evidence="1">
    <location>
        <begin position="377"/>
        <end position="416"/>
    </location>
</feature>
<feature type="compositionally biased region" description="Basic and acidic residues" evidence="1">
    <location>
        <begin position="287"/>
        <end position="310"/>
    </location>
</feature>
<feature type="compositionally biased region" description="Acidic residues" evidence="1">
    <location>
        <begin position="393"/>
        <end position="410"/>
    </location>
</feature>
<reference evidence="2 3" key="1">
    <citation type="journal article" date="2018" name="Cell">
        <title>The Chara Genome: Secondary Complexity and Implications for Plant Terrestrialization.</title>
        <authorList>
            <person name="Nishiyama T."/>
            <person name="Sakayama H."/>
            <person name="Vries J.D."/>
            <person name="Buschmann H."/>
            <person name="Saint-Marcoux D."/>
            <person name="Ullrich K.K."/>
            <person name="Haas F.B."/>
            <person name="Vanderstraeten L."/>
            <person name="Becker D."/>
            <person name="Lang D."/>
            <person name="Vosolsobe S."/>
            <person name="Rombauts S."/>
            <person name="Wilhelmsson P.K.I."/>
            <person name="Janitza P."/>
            <person name="Kern R."/>
            <person name="Heyl A."/>
            <person name="Rumpler F."/>
            <person name="Villalobos L.I.A.C."/>
            <person name="Clay J.M."/>
            <person name="Skokan R."/>
            <person name="Toyoda A."/>
            <person name="Suzuki Y."/>
            <person name="Kagoshima H."/>
            <person name="Schijlen E."/>
            <person name="Tajeshwar N."/>
            <person name="Catarino B."/>
            <person name="Hetherington A.J."/>
            <person name="Saltykova A."/>
            <person name="Bonnot C."/>
            <person name="Breuninger H."/>
            <person name="Symeonidi A."/>
            <person name="Radhakrishnan G.V."/>
            <person name="Van Nieuwerburgh F."/>
            <person name="Deforce D."/>
            <person name="Chang C."/>
            <person name="Karol K.G."/>
            <person name="Hedrich R."/>
            <person name="Ulvskov P."/>
            <person name="Glockner G."/>
            <person name="Delwiche C.F."/>
            <person name="Petrasek J."/>
            <person name="Van de Peer Y."/>
            <person name="Friml J."/>
            <person name="Beilby M."/>
            <person name="Dolan L."/>
            <person name="Kohara Y."/>
            <person name="Sugano S."/>
            <person name="Fujiyama A."/>
            <person name="Delaux P.-M."/>
            <person name="Quint M."/>
            <person name="TheiBen G."/>
            <person name="Hagemann M."/>
            <person name="Harholt J."/>
            <person name="Dunand C."/>
            <person name="Zachgo S."/>
            <person name="Langdale J."/>
            <person name="Maumus F."/>
            <person name="Straeten D.V.D."/>
            <person name="Gould S.B."/>
            <person name="Rensing S.A."/>
        </authorList>
    </citation>
    <scope>NUCLEOTIDE SEQUENCE [LARGE SCALE GENOMIC DNA]</scope>
    <source>
        <strain evidence="2 3">S276</strain>
    </source>
</reference>
<evidence type="ECO:0000256" key="1">
    <source>
        <dbReference type="SAM" id="MobiDB-lite"/>
    </source>
</evidence>
<feature type="region of interest" description="Disordered" evidence="1">
    <location>
        <begin position="151"/>
        <end position="254"/>
    </location>
</feature>
<feature type="compositionally biased region" description="Basic and acidic residues" evidence="1">
    <location>
        <begin position="92"/>
        <end position="129"/>
    </location>
</feature>
<gene>
    <name evidence="2" type="ORF">CBR_g739</name>
</gene>
<dbReference type="EMBL" id="BFEA01000089">
    <property type="protein sequence ID" value="GBG67609.1"/>
    <property type="molecule type" value="Genomic_DNA"/>
</dbReference>
<keyword evidence="3" id="KW-1185">Reference proteome</keyword>
<feature type="compositionally biased region" description="Basic and acidic residues" evidence="1">
    <location>
        <begin position="151"/>
        <end position="190"/>
    </location>
</feature>
<feature type="compositionally biased region" description="Basic residues" evidence="1">
    <location>
        <begin position="197"/>
        <end position="212"/>
    </location>
</feature>
<organism evidence="2 3">
    <name type="scientific">Chara braunii</name>
    <name type="common">Braun's stonewort</name>
    <dbReference type="NCBI Taxonomy" id="69332"/>
    <lineage>
        <taxon>Eukaryota</taxon>
        <taxon>Viridiplantae</taxon>
        <taxon>Streptophyta</taxon>
        <taxon>Charophyceae</taxon>
        <taxon>Charales</taxon>
        <taxon>Characeae</taxon>
        <taxon>Chara</taxon>
    </lineage>
</organism>
<proteinExistence type="predicted"/>
<feature type="region of interest" description="Disordered" evidence="1">
    <location>
        <begin position="272"/>
        <end position="320"/>
    </location>
</feature>
<comment type="caution">
    <text evidence="2">The sequence shown here is derived from an EMBL/GenBank/DDBJ whole genome shotgun (WGS) entry which is preliminary data.</text>
</comment>
<sequence length="416" mass="46896">MNPYGYSIPPSYVNAQPVAQWQLAGSSSAPAQARGQFNQGYGRGVGGFQPRAFFTREHADFIEKLKLKDAVEEAQKKDLEEITRLKGFGMGSEKKKEQPRESERREKSRRSGKDIGKNRSVEEGKEDELKKWVATNFGGSLKILSEKLEEVDKKSKLKEDELEEVRMLRAEKEPRDLRENSSSEKRKREISSPARPLKGKSRSRFVLLRRKGKEKEKSPKPVEVSSDEDRSRNGRDAVVQNLSGKLERSSGGSKDMAELKSLLFELLAEKGRDASSSNAAEGQTGKPETEELGRRQQEGDAVEPPKKVEGIGKNIEGEQEEGSLGLYFKDRVIYYDAMHYTKIQALRKKKGIPYKRKEGGVWELARLDFEVLLKLGKEEEIEDEKEEGKKSDEEESADTCSSESEEESQGDDLAGN</sequence>
<evidence type="ECO:0000313" key="3">
    <source>
        <dbReference type="Proteomes" id="UP000265515"/>
    </source>
</evidence>
<dbReference type="Proteomes" id="UP000265515">
    <property type="component" value="Unassembled WGS sequence"/>
</dbReference>
<dbReference type="AlphaFoldDB" id="A0A388KC49"/>
<dbReference type="Gramene" id="GBG67609">
    <property type="protein sequence ID" value="GBG67609"/>
    <property type="gene ID" value="CBR_g739"/>
</dbReference>
<name>A0A388KC49_CHABU</name>
<accession>A0A388KC49</accession>
<feature type="region of interest" description="Disordered" evidence="1">
    <location>
        <begin position="82"/>
        <end position="129"/>
    </location>
</feature>
<evidence type="ECO:0000313" key="2">
    <source>
        <dbReference type="EMBL" id="GBG67609.1"/>
    </source>
</evidence>
<protein>
    <submittedName>
        <fullName evidence="2">Uncharacterized protein</fullName>
    </submittedName>
</protein>